<keyword evidence="5" id="KW-1185">Reference proteome</keyword>
<dbReference type="KEGG" id="sdyn:Mal52_40630"/>
<keyword evidence="2" id="KW-0472">Membrane</keyword>
<evidence type="ECO:0000313" key="4">
    <source>
        <dbReference type="EMBL" id="QDU45569.1"/>
    </source>
</evidence>
<dbReference type="InterPro" id="IPR052701">
    <property type="entry name" value="GAG_Ulvan_Degrading_Sulfatases"/>
</dbReference>
<dbReference type="Pfam" id="PF13432">
    <property type="entry name" value="TPR_16"/>
    <property type="match status" value="2"/>
</dbReference>
<organism evidence="4 5">
    <name type="scientific">Symmachiella dynata</name>
    <dbReference type="NCBI Taxonomy" id="2527995"/>
    <lineage>
        <taxon>Bacteria</taxon>
        <taxon>Pseudomonadati</taxon>
        <taxon>Planctomycetota</taxon>
        <taxon>Planctomycetia</taxon>
        <taxon>Planctomycetales</taxon>
        <taxon>Planctomycetaceae</taxon>
        <taxon>Symmachiella</taxon>
    </lineage>
</organism>
<dbReference type="EC" id="3.1.6.1" evidence="4"/>
<feature type="domain" description="Sulfatase N-terminal" evidence="3">
    <location>
        <begin position="36"/>
        <end position="312"/>
    </location>
</feature>
<keyword evidence="2" id="KW-0812">Transmembrane</keyword>
<feature type="repeat" description="TPR" evidence="1">
    <location>
        <begin position="662"/>
        <end position="695"/>
    </location>
</feature>
<dbReference type="EMBL" id="CP036276">
    <property type="protein sequence ID" value="QDU45569.1"/>
    <property type="molecule type" value="Genomic_DNA"/>
</dbReference>
<keyword evidence="4" id="KW-0378">Hydrolase</keyword>
<dbReference type="InterPro" id="IPR011990">
    <property type="entry name" value="TPR-like_helical_dom_sf"/>
</dbReference>
<proteinExistence type="predicted"/>
<dbReference type="InterPro" id="IPR017850">
    <property type="entry name" value="Alkaline_phosphatase_core_sf"/>
</dbReference>
<dbReference type="CDD" id="cd16148">
    <property type="entry name" value="sulfatase_like"/>
    <property type="match status" value="1"/>
</dbReference>
<dbReference type="SMART" id="SM00028">
    <property type="entry name" value="TPR"/>
    <property type="match status" value="6"/>
</dbReference>
<dbReference type="PANTHER" id="PTHR43751">
    <property type="entry name" value="SULFATASE"/>
    <property type="match status" value="1"/>
</dbReference>
<dbReference type="SUPFAM" id="SSF53649">
    <property type="entry name" value="Alkaline phosphatase-like"/>
    <property type="match status" value="1"/>
</dbReference>
<dbReference type="SUPFAM" id="SSF48452">
    <property type="entry name" value="TPR-like"/>
    <property type="match status" value="1"/>
</dbReference>
<evidence type="ECO:0000256" key="2">
    <source>
        <dbReference type="SAM" id="Phobius"/>
    </source>
</evidence>
<feature type="repeat" description="TPR" evidence="1">
    <location>
        <begin position="492"/>
        <end position="525"/>
    </location>
</feature>
<reference evidence="4 5" key="1">
    <citation type="submission" date="2019-02" db="EMBL/GenBank/DDBJ databases">
        <title>Deep-cultivation of Planctomycetes and their phenomic and genomic characterization uncovers novel biology.</title>
        <authorList>
            <person name="Wiegand S."/>
            <person name="Jogler M."/>
            <person name="Boedeker C."/>
            <person name="Pinto D."/>
            <person name="Vollmers J."/>
            <person name="Rivas-Marin E."/>
            <person name="Kohn T."/>
            <person name="Peeters S.H."/>
            <person name="Heuer A."/>
            <person name="Rast P."/>
            <person name="Oberbeckmann S."/>
            <person name="Bunk B."/>
            <person name="Jeske O."/>
            <person name="Meyerdierks A."/>
            <person name="Storesund J.E."/>
            <person name="Kallscheuer N."/>
            <person name="Luecker S."/>
            <person name="Lage O.M."/>
            <person name="Pohl T."/>
            <person name="Merkel B.J."/>
            <person name="Hornburger P."/>
            <person name="Mueller R.-W."/>
            <person name="Bruemmer F."/>
            <person name="Labrenz M."/>
            <person name="Spormann A.M."/>
            <person name="Op den Camp H."/>
            <person name="Overmann J."/>
            <person name="Amann R."/>
            <person name="Jetten M.S.M."/>
            <person name="Mascher T."/>
            <person name="Medema M.H."/>
            <person name="Devos D.P."/>
            <person name="Kaster A.-K."/>
            <person name="Ovreas L."/>
            <person name="Rohde M."/>
            <person name="Galperin M.Y."/>
            <person name="Jogler C."/>
        </authorList>
    </citation>
    <scope>NUCLEOTIDE SEQUENCE [LARGE SCALE GENOMIC DNA]</scope>
    <source>
        <strain evidence="4 5">Mal52</strain>
    </source>
</reference>
<keyword evidence="2" id="KW-1133">Transmembrane helix</keyword>
<accession>A0A517ZSU7</accession>
<dbReference type="PROSITE" id="PS50293">
    <property type="entry name" value="TPR_REGION"/>
    <property type="match status" value="1"/>
</dbReference>
<dbReference type="Gene3D" id="1.25.40.10">
    <property type="entry name" value="Tetratricopeptide repeat domain"/>
    <property type="match status" value="1"/>
</dbReference>
<dbReference type="Proteomes" id="UP000319383">
    <property type="component" value="Chromosome"/>
</dbReference>
<dbReference type="PROSITE" id="PS50005">
    <property type="entry name" value="TPR"/>
    <property type="match status" value="5"/>
</dbReference>
<feature type="repeat" description="TPR" evidence="1">
    <location>
        <begin position="560"/>
        <end position="593"/>
    </location>
</feature>
<evidence type="ECO:0000313" key="5">
    <source>
        <dbReference type="Proteomes" id="UP000319383"/>
    </source>
</evidence>
<keyword evidence="1" id="KW-0802">TPR repeat</keyword>
<feature type="repeat" description="TPR" evidence="1">
    <location>
        <begin position="594"/>
        <end position="627"/>
    </location>
</feature>
<feature type="repeat" description="TPR" evidence="1">
    <location>
        <begin position="526"/>
        <end position="559"/>
    </location>
</feature>
<dbReference type="Gene3D" id="3.40.720.10">
    <property type="entry name" value="Alkaline Phosphatase, subunit A"/>
    <property type="match status" value="2"/>
</dbReference>
<dbReference type="InterPro" id="IPR000917">
    <property type="entry name" value="Sulfatase_N"/>
</dbReference>
<sequence>MRGKSFFSRRMWIVACALLVLVGAGGLRWYWKSPRPNIILVTFDTTRADHLGAYGYEQGLTTAFDDFAKRGVLFEQAYAPAPITLPSHTTMLTGLYPPEHGLRVNGAGALASEIPLLPEILQEHGYQTGAFIAAAPVLGAQFGLNRGFDNYDDAPAKMLSRTRSYGVARRDGEEVVDLALEWLGLRTAEPFFCWIHLYDAHGPYDPFTEVYQDRFANKPYDAGVAWEVQQFDRVNEFLKENGLESNTLVVVAGDHGEGLDDHGEYEHGMLVYNTTVHVPFAFAGPQFVKPGTRVREVVSLVDIMPTLLDVLEIPAPERMSGRSLLPALKGESIESQDCYAESEMPYYMNRWCPPRTVISEQWKYIQSTRPELYNLEEDPEELNNLFDTVGEEANRLQALLTNMLESFQRTQAGEVDLSEQDVANLRSLGYVAGGTSSEEDAVVTTDQSLIDVKDMVPFVSKFEEAKHIVAEGHQEEAMVLLQEIADATEDYPEADLRLGDLLADAGRHEEAVTVYRSVLARRPDFVSAYFKLGGVLATQGKFEEVEANFREFIKANPDDPAGHLELANVLGRLGKYEEAISEFREALRLAPDSVAANVYLGHLLARLQRPKEAVGYLEKAIEVDPRNVAAHENLMMVLAQTGQPAKGIQIGLRAITLNPKSFETRFNLGLMLVQNQQYADGIHQLREAQKIRPDDPRPTQQIRQIEAALRKGSR</sequence>
<evidence type="ECO:0000259" key="3">
    <source>
        <dbReference type="Pfam" id="PF00884"/>
    </source>
</evidence>
<protein>
    <submittedName>
        <fullName evidence="4">Arylsulfatase</fullName>
        <ecNumber evidence="4">3.1.6.1</ecNumber>
    </submittedName>
</protein>
<dbReference type="InterPro" id="IPR019734">
    <property type="entry name" value="TPR_rpt"/>
</dbReference>
<dbReference type="PANTHER" id="PTHR43751:SF3">
    <property type="entry name" value="SULFATASE N-TERMINAL DOMAIN-CONTAINING PROTEIN"/>
    <property type="match status" value="1"/>
</dbReference>
<dbReference type="AlphaFoldDB" id="A0A517ZSU7"/>
<name>A0A517ZSU7_9PLAN</name>
<feature type="transmembrane region" description="Helical" evidence="2">
    <location>
        <begin position="12"/>
        <end position="31"/>
    </location>
</feature>
<dbReference type="RefSeq" id="WP_145378052.1">
    <property type="nucleotide sequence ID" value="NZ_CP036276.1"/>
</dbReference>
<gene>
    <name evidence="4" type="ORF">Mal52_40630</name>
</gene>
<dbReference type="Pfam" id="PF00884">
    <property type="entry name" value="Sulfatase"/>
    <property type="match status" value="1"/>
</dbReference>
<dbReference type="GO" id="GO:0004065">
    <property type="term" value="F:arylsulfatase activity"/>
    <property type="evidence" value="ECO:0007669"/>
    <property type="project" value="UniProtKB-EC"/>
</dbReference>
<evidence type="ECO:0000256" key="1">
    <source>
        <dbReference type="PROSITE-ProRule" id="PRU00339"/>
    </source>
</evidence>